<feature type="region of interest" description="Disordered" evidence="1">
    <location>
        <begin position="359"/>
        <end position="398"/>
    </location>
</feature>
<dbReference type="eggNOG" id="COG3563">
    <property type="taxonomic scope" value="Bacteria"/>
</dbReference>
<dbReference type="GO" id="GO:0015774">
    <property type="term" value="P:polysaccharide transport"/>
    <property type="evidence" value="ECO:0007669"/>
    <property type="project" value="InterPro"/>
</dbReference>
<dbReference type="Pfam" id="PF05159">
    <property type="entry name" value="Capsule_synth"/>
    <property type="match status" value="3"/>
</dbReference>
<organism evidence="2 3">
    <name type="scientific">Halomonas huangheensis</name>
    <dbReference type="NCBI Taxonomy" id="1178482"/>
    <lineage>
        <taxon>Bacteria</taxon>
        <taxon>Pseudomonadati</taxon>
        <taxon>Pseudomonadota</taxon>
        <taxon>Gammaproteobacteria</taxon>
        <taxon>Oceanospirillales</taxon>
        <taxon>Halomonadaceae</taxon>
        <taxon>Halomonas</taxon>
    </lineage>
</organism>
<dbReference type="InterPro" id="IPR007833">
    <property type="entry name" value="Capsule_polysaccharide_synth"/>
</dbReference>
<gene>
    <name evidence="2" type="ORF">BJB45_10355</name>
</gene>
<dbReference type="CDD" id="cd16439">
    <property type="entry name" value="beta_Kdo_transferase_KpsC_2"/>
    <property type="match status" value="1"/>
</dbReference>
<comment type="caution">
    <text evidence="2">The sequence shown here is derived from an EMBL/GenBank/DDBJ whole genome shotgun (WGS) entry which is preliminary data.</text>
</comment>
<evidence type="ECO:0008006" key="4">
    <source>
        <dbReference type="Google" id="ProtNLM"/>
    </source>
</evidence>
<evidence type="ECO:0000313" key="2">
    <source>
        <dbReference type="EMBL" id="ERL52359.1"/>
    </source>
</evidence>
<dbReference type="Proteomes" id="UP000019113">
    <property type="component" value="Unassembled WGS sequence"/>
</dbReference>
<reference evidence="2 3" key="1">
    <citation type="submission" date="2013-08" db="EMBL/GenBank/DDBJ databases">
        <title>draft genome of Halomonas huanghegensis, strain BJGMM-B45T.</title>
        <authorList>
            <person name="Miao C."/>
            <person name="Wan Y."/>
            <person name="Jin W."/>
        </authorList>
    </citation>
    <scope>NUCLEOTIDE SEQUENCE [LARGE SCALE GENOMIC DNA]</scope>
    <source>
        <strain evidence="2 3">BJGMM-B45</strain>
    </source>
</reference>
<proteinExistence type="predicted"/>
<protein>
    <recommendedName>
        <fullName evidence="4">Capsular polysaccharide biosynthesis protein</fullName>
    </recommendedName>
</protein>
<sequence>MVSTRALARHPTLSAGLPEFERLLPWSRRYFQPHDAILGWGCRPTTQRSRHWAERTGRPYIALEDGFVRAWGTAAQGYASHSLVVDRQGVYYDATRPSDLESLIAEEDFLPDEEAHATLLMSRLRELRLSKYNHAPDNAFPLASRPRVLVVDQTRDDASIRYGMANADSFQNMLQTALDEHPEAEILVKLHPEVIAGTKAGHLAQAAEHPRCRIIADDINPWALLDGVEAVHVVTSQLGFEALLAGLPVTCHGMPFYAGWGLTQDRLHCPRRSRRATLNWLFTAAYLRYTRYVNPYTGERSDLAATLELIHDQRCQIQRGRGDWQTLGFSRWKRGFIADFLGPQAQARHLDKPNSIETCETQAASEPQSDSNSGIDKNSETDGNSETEATSLRSLVWASQRTDQPLPEPLWRMEDGFLRSVGLGIDLERPLSLVLDRRGIYYDPSTPSDLEHILQHSEFSDTLRKRARNLTQQIVDHGISKYNPSCQQGFDKQGSHKPASQQNAAQHRVAGAADALPEIPDDRPCLLVVGQVESDASIQRGSPAMTTNAELAARVRRDHPHAFILYKPHPDVLSGVRGGGKVPSSLYDGLVTGDISALIELADEVHTMTSLAGFEALLRGTRVVTYGVPFYAGWGLTRDHGPVPARRNRSLRLDELVAGTLLLYPHYVDPQTRQPINAETAVMLLRQHRRSDKSLKLWQRLYRICRSTVWTTP</sequence>
<dbReference type="PATRIC" id="fig|1178482.3.peg.1233"/>
<dbReference type="CDD" id="cd16440">
    <property type="entry name" value="beta_Kdo_transferase_KpsC_1"/>
    <property type="match status" value="1"/>
</dbReference>
<dbReference type="GO" id="GO:0000271">
    <property type="term" value="P:polysaccharide biosynthetic process"/>
    <property type="evidence" value="ECO:0007669"/>
    <property type="project" value="InterPro"/>
</dbReference>
<evidence type="ECO:0000313" key="3">
    <source>
        <dbReference type="Proteomes" id="UP000019113"/>
    </source>
</evidence>
<name>W1NA20_9GAMM</name>
<evidence type="ECO:0000256" key="1">
    <source>
        <dbReference type="SAM" id="MobiDB-lite"/>
    </source>
</evidence>
<dbReference type="EMBL" id="AVBC01000019">
    <property type="protein sequence ID" value="ERL52359.1"/>
    <property type="molecule type" value="Genomic_DNA"/>
</dbReference>
<dbReference type="RefSeq" id="WP_021818191.1">
    <property type="nucleotide sequence ID" value="NZ_AVBC01000019.1"/>
</dbReference>
<keyword evidence="3" id="KW-1185">Reference proteome</keyword>
<feature type="region of interest" description="Disordered" evidence="1">
    <location>
        <begin position="489"/>
        <end position="510"/>
    </location>
</feature>
<accession>W1NA20</accession>
<dbReference type="AlphaFoldDB" id="W1NA20"/>